<dbReference type="SUPFAM" id="SSF69786">
    <property type="entry name" value="YggU-like"/>
    <property type="match status" value="1"/>
</dbReference>
<dbReference type="NCBIfam" id="TIGR00251">
    <property type="entry name" value="DUF167 family protein"/>
    <property type="match status" value="1"/>
</dbReference>
<dbReference type="Pfam" id="PF02594">
    <property type="entry name" value="DUF167"/>
    <property type="match status" value="1"/>
</dbReference>
<evidence type="ECO:0000256" key="1">
    <source>
        <dbReference type="ARBA" id="ARBA00010364"/>
    </source>
</evidence>
<evidence type="ECO:0000313" key="2">
    <source>
        <dbReference type="EMBL" id="HGS23202.1"/>
    </source>
</evidence>
<organism evidence="2">
    <name type="scientific">Anaerolinea thermolimosa</name>
    <dbReference type="NCBI Taxonomy" id="229919"/>
    <lineage>
        <taxon>Bacteria</taxon>
        <taxon>Bacillati</taxon>
        <taxon>Chloroflexota</taxon>
        <taxon>Anaerolineae</taxon>
        <taxon>Anaerolineales</taxon>
        <taxon>Anaerolineaceae</taxon>
        <taxon>Anaerolinea</taxon>
    </lineage>
</organism>
<sequence length="107" mass="11429">MKMRKNKASRFHDGQAGAAITVSVTQNASRNEIHAVQENGLIEVRLTEKNPGRVNEALLAFLGGILGGAAHPLEIVAGIQSSEKLVTILGLSAEQVQEKILAQIPHQ</sequence>
<dbReference type="Gene3D" id="3.30.1200.10">
    <property type="entry name" value="YggU-like"/>
    <property type="match status" value="1"/>
</dbReference>
<dbReference type="SMART" id="SM01152">
    <property type="entry name" value="DUF167"/>
    <property type="match status" value="1"/>
</dbReference>
<dbReference type="InterPro" id="IPR003746">
    <property type="entry name" value="DUF167"/>
</dbReference>
<dbReference type="InterPro" id="IPR036591">
    <property type="entry name" value="YggU-like_sf"/>
</dbReference>
<protein>
    <submittedName>
        <fullName evidence="2">DUF167 domain-containing protein</fullName>
    </submittedName>
</protein>
<comment type="caution">
    <text evidence="2">The sequence shown here is derived from an EMBL/GenBank/DDBJ whole genome shotgun (WGS) entry which is preliminary data.</text>
</comment>
<dbReference type="EMBL" id="DSYK01000767">
    <property type="protein sequence ID" value="HGS23202.1"/>
    <property type="molecule type" value="Genomic_DNA"/>
</dbReference>
<name>A0A7C4KJB1_9CHLR</name>
<gene>
    <name evidence="2" type="ORF">ENT37_15215</name>
</gene>
<proteinExistence type="inferred from homology"/>
<dbReference type="AlphaFoldDB" id="A0A7C4KJB1"/>
<reference evidence="2" key="1">
    <citation type="journal article" date="2020" name="mSystems">
        <title>Genome- and Community-Level Interaction Insights into Carbon Utilization and Element Cycling Functions of Hydrothermarchaeota in Hydrothermal Sediment.</title>
        <authorList>
            <person name="Zhou Z."/>
            <person name="Liu Y."/>
            <person name="Xu W."/>
            <person name="Pan J."/>
            <person name="Luo Z.H."/>
            <person name="Li M."/>
        </authorList>
    </citation>
    <scope>NUCLEOTIDE SEQUENCE [LARGE SCALE GENOMIC DNA]</scope>
    <source>
        <strain evidence="2">SpSt-573</strain>
    </source>
</reference>
<accession>A0A7C4KJB1</accession>
<comment type="similarity">
    <text evidence="1">Belongs to the UPF0235 family.</text>
</comment>